<protein>
    <submittedName>
        <fullName evidence="2">Uncharacterized protein</fullName>
    </submittedName>
</protein>
<evidence type="ECO:0000256" key="1">
    <source>
        <dbReference type="SAM" id="MobiDB-lite"/>
    </source>
</evidence>
<accession>A0AAV7QGE3</accession>
<dbReference type="EMBL" id="JANPWB010000010">
    <property type="protein sequence ID" value="KAJ1138562.1"/>
    <property type="molecule type" value="Genomic_DNA"/>
</dbReference>
<evidence type="ECO:0000313" key="3">
    <source>
        <dbReference type="Proteomes" id="UP001066276"/>
    </source>
</evidence>
<evidence type="ECO:0000313" key="2">
    <source>
        <dbReference type="EMBL" id="KAJ1138562.1"/>
    </source>
</evidence>
<proteinExistence type="predicted"/>
<comment type="caution">
    <text evidence="2">The sequence shown here is derived from an EMBL/GenBank/DDBJ whole genome shotgun (WGS) entry which is preliminary data.</text>
</comment>
<dbReference type="AlphaFoldDB" id="A0AAV7QGE3"/>
<name>A0AAV7QGE3_PLEWA</name>
<sequence>MRGSWPPRSVPLPLRGRHVRSSPPGGEPPIPHQCACMRSQLPRRLPQGGPSSGARDPRVPILLAAAARTGPDGVPEGGVGDRQRPLPLGAEQTRPSRNRRIQVDLSMSGVLPRGLRTRYTRLAGTIRPPHVARASTGRNPGGPRAAIIHASIPCGRRYFTPRLTAVLHV</sequence>
<keyword evidence="3" id="KW-1185">Reference proteome</keyword>
<reference evidence="2" key="1">
    <citation type="journal article" date="2022" name="bioRxiv">
        <title>Sequencing and chromosome-scale assembly of the giantPleurodeles waltlgenome.</title>
        <authorList>
            <person name="Brown T."/>
            <person name="Elewa A."/>
            <person name="Iarovenko S."/>
            <person name="Subramanian E."/>
            <person name="Araus A.J."/>
            <person name="Petzold A."/>
            <person name="Susuki M."/>
            <person name="Suzuki K.-i.T."/>
            <person name="Hayashi T."/>
            <person name="Toyoda A."/>
            <person name="Oliveira C."/>
            <person name="Osipova E."/>
            <person name="Leigh N.D."/>
            <person name="Simon A."/>
            <person name="Yun M.H."/>
        </authorList>
    </citation>
    <scope>NUCLEOTIDE SEQUENCE</scope>
    <source>
        <strain evidence="2">20211129_DDA</strain>
        <tissue evidence="2">Liver</tissue>
    </source>
</reference>
<gene>
    <name evidence="2" type="ORF">NDU88_004943</name>
</gene>
<organism evidence="2 3">
    <name type="scientific">Pleurodeles waltl</name>
    <name type="common">Iberian ribbed newt</name>
    <dbReference type="NCBI Taxonomy" id="8319"/>
    <lineage>
        <taxon>Eukaryota</taxon>
        <taxon>Metazoa</taxon>
        <taxon>Chordata</taxon>
        <taxon>Craniata</taxon>
        <taxon>Vertebrata</taxon>
        <taxon>Euteleostomi</taxon>
        <taxon>Amphibia</taxon>
        <taxon>Batrachia</taxon>
        <taxon>Caudata</taxon>
        <taxon>Salamandroidea</taxon>
        <taxon>Salamandridae</taxon>
        <taxon>Pleurodelinae</taxon>
        <taxon>Pleurodeles</taxon>
    </lineage>
</organism>
<feature type="region of interest" description="Disordered" evidence="1">
    <location>
        <begin position="38"/>
        <end position="57"/>
    </location>
</feature>
<dbReference type="Proteomes" id="UP001066276">
    <property type="component" value="Chromosome 6"/>
</dbReference>
<feature type="region of interest" description="Disordered" evidence="1">
    <location>
        <begin position="1"/>
        <end position="33"/>
    </location>
</feature>
<feature type="region of interest" description="Disordered" evidence="1">
    <location>
        <begin position="68"/>
        <end position="95"/>
    </location>
</feature>